<evidence type="ECO:0000256" key="1">
    <source>
        <dbReference type="ARBA" id="ARBA00010090"/>
    </source>
</evidence>
<dbReference type="PANTHER" id="PTHR14096:SF1">
    <property type="entry name" value="APOLIPOPROTEIN L DOMAIN-CONTAINING PROTEIN 1"/>
    <property type="match status" value="1"/>
</dbReference>
<dbReference type="InParanoid" id="A0A6I8MXB0"/>
<dbReference type="Proteomes" id="UP000002279">
    <property type="component" value="Unplaced"/>
</dbReference>
<evidence type="ECO:0000256" key="3">
    <source>
        <dbReference type="SAM" id="Phobius"/>
    </source>
</evidence>
<reference evidence="4" key="2">
    <citation type="submission" date="2025-09" db="UniProtKB">
        <authorList>
            <consortium name="Ensembl"/>
        </authorList>
    </citation>
    <scope>IDENTIFICATION</scope>
    <source>
        <strain evidence="4">Glennie</strain>
    </source>
</reference>
<dbReference type="PANTHER" id="PTHR14096">
    <property type="entry name" value="APOLIPOPROTEIN L"/>
    <property type="match status" value="1"/>
</dbReference>
<dbReference type="AlphaFoldDB" id="A0A6I8MXB0"/>
<dbReference type="Bgee" id="ENSOANG00000044988">
    <property type="expression patterns" value="Expressed in endometrium and 6 other cell types or tissues"/>
</dbReference>
<comment type="similarity">
    <text evidence="1">Belongs to the apolipoprotein L family.</text>
</comment>
<dbReference type="GO" id="GO:0042157">
    <property type="term" value="P:lipoprotein metabolic process"/>
    <property type="evidence" value="ECO:0007669"/>
    <property type="project" value="InterPro"/>
</dbReference>
<dbReference type="Ensembl" id="ENSOANT00000059199.1">
    <property type="protein sequence ID" value="ENSOANP00000033336.1"/>
    <property type="gene ID" value="ENSOANG00000044988.1"/>
</dbReference>
<keyword evidence="3" id="KW-0472">Membrane</keyword>
<dbReference type="FunCoup" id="A0A6I8MXB0">
    <property type="interactions" value="33"/>
</dbReference>
<feature type="transmembrane region" description="Helical" evidence="3">
    <location>
        <begin position="81"/>
        <end position="106"/>
    </location>
</feature>
<feature type="region of interest" description="Disordered" evidence="2">
    <location>
        <begin position="214"/>
        <end position="249"/>
    </location>
</feature>
<dbReference type="GO" id="GO:0045601">
    <property type="term" value="P:regulation of endothelial cell differentiation"/>
    <property type="evidence" value="ECO:0000318"/>
    <property type="project" value="GO_Central"/>
</dbReference>
<evidence type="ECO:0008006" key="6">
    <source>
        <dbReference type="Google" id="ProtNLM"/>
    </source>
</evidence>
<dbReference type="GO" id="GO:0006869">
    <property type="term" value="P:lipid transport"/>
    <property type="evidence" value="ECO:0007669"/>
    <property type="project" value="InterPro"/>
</dbReference>
<keyword evidence="5" id="KW-1185">Reference proteome</keyword>
<proteinExistence type="inferred from homology"/>
<dbReference type="OMA" id="RPVCFMV"/>
<evidence type="ECO:0000313" key="4">
    <source>
        <dbReference type="Ensembl" id="ENSOANP00000033336.1"/>
    </source>
</evidence>
<dbReference type="GO" id="GO:0008289">
    <property type="term" value="F:lipid binding"/>
    <property type="evidence" value="ECO:0000318"/>
    <property type="project" value="GO_Central"/>
</dbReference>
<sequence>TERWRMERRGAEPTRHFQLLLLAGRGGLRGQIGGLREQARRLERLARRSLLAQLAGTSLSAAGALTAIVGLGLGLGPATLGASLVAAGLCVATAGGAVALASDLALLRRRRRALRHVHEIAARCRDQLRELLGGLVALAGGDPDWRRPGRLALDRTVYVLVLLGSRGPLVPRPAEGAANISQAVLRAKVQKMADALEACAGALDAFDQHLEDGTRRGKSPFAHQDGPARRGWEERRGPWRLLGDGASPR</sequence>
<keyword evidence="3" id="KW-1133">Transmembrane helix</keyword>
<evidence type="ECO:0000313" key="5">
    <source>
        <dbReference type="Proteomes" id="UP000002279"/>
    </source>
</evidence>
<name>A0A6I8MXB0_ORNAN</name>
<organism evidence="4 5">
    <name type="scientific">Ornithorhynchus anatinus</name>
    <name type="common">Duckbill platypus</name>
    <dbReference type="NCBI Taxonomy" id="9258"/>
    <lineage>
        <taxon>Eukaryota</taxon>
        <taxon>Metazoa</taxon>
        <taxon>Chordata</taxon>
        <taxon>Craniata</taxon>
        <taxon>Vertebrata</taxon>
        <taxon>Euteleostomi</taxon>
        <taxon>Mammalia</taxon>
        <taxon>Monotremata</taxon>
        <taxon>Ornithorhynchidae</taxon>
        <taxon>Ornithorhynchus</taxon>
    </lineage>
</organism>
<reference evidence="4" key="1">
    <citation type="submission" date="2025-08" db="UniProtKB">
        <authorList>
            <consortium name="Ensembl"/>
        </authorList>
    </citation>
    <scope>IDENTIFICATION</scope>
    <source>
        <strain evidence="4">Glennie</strain>
    </source>
</reference>
<dbReference type="GO" id="GO:0001525">
    <property type="term" value="P:angiogenesis"/>
    <property type="evidence" value="ECO:0000318"/>
    <property type="project" value="GO_Central"/>
</dbReference>
<keyword evidence="3" id="KW-0812">Transmembrane</keyword>
<dbReference type="GeneTree" id="ENSGT01030000234599"/>
<dbReference type="InterPro" id="IPR008405">
    <property type="entry name" value="ApoL"/>
</dbReference>
<feature type="compositionally biased region" description="Basic and acidic residues" evidence="2">
    <location>
        <begin position="226"/>
        <end position="237"/>
    </location>
</feature>
<accession>A0A6I8MXB0</accession>
<dbReference type="GO" id="GO:0005576">
    <property type="term" value="C:extracellular region"/>
    <property type="evidence" value="ECO:0007669"/>
    <property type="project" value="InterPro"/>
</dbReference>
<feature type="transmembrane region" description="Helical" evidence="3">
    <location>
        <begin position="50"/>
        <end position="75"/>
    </location>
</feature>
<protein>
    <recommendedName>
        <fullName evidence="6">Apolipoprotein L domain containing 1</fullName>
    </recommendedName>
</protein>
<evidence type="ECO:0000256" key="2">
    <source>
        <dbReference type="SAM" id="MobiDB-lite"/>
    </source>
</evidence>